<dbReference type="InterPro" id="IPR029061">
    <property type="entry name" value="THDP-binding"/>
</dbReference>
<sequence>MSKTVADGLWEMLVSAGVRRCYGIVGDALNPVVDAMRRNGQVDFVHVRNEEFGAFAAVAEAKLTGHPVAVCGTAGPGVAHLINGMLDALKEQVPLIVLAGDTETGLMDSETVEELNPYRFFAPASVYVGRLVNPGQLRTVVTSAVTAAVTRGGPAVVALPGDIAAADAPKDRYEIRLPRPVRAPAGEEDLAAMAEMINEAGTVAVFGGQGCAGAHTEVTALAGKLSAPVGYSLKGKQFLEHDNANAVGMTGLLGYGGCHHALQHADVLLMLGTDFPFTSFLPHGRTRIIQVDENPERLGRRVPVALGVTGDVQATVAALLPLVEPKPDGGFLTRCVEETERFHRRTRHYTSKGPRIKPIRPEYLATVLSDLAADDALFFADTGTPVIWAARHIKYGPKRRLLGSFSWASMATASPGAFGAQLAFPGRQTIALCGDGGFTMLALGDLLTEVQRRLPVVHIVLNNSSLDFVKIEQQEAGFVPFGTDFTNPNFAVVAEAMGAKGIRIEDPDDVADGLAAALAHTGGPVVVDVLVDPYALAVPAHVPAKTAVGFTLSAARQVLAGRLDDVIDTATHNARLI</sequence>
<keyword evidence="8" id="KW-1185">Reference proteome</keyword>
<dbReference type="Gene3D" id="3.40.50.1220">
    <property type="entry name" value="TPP-binding domain"/>
    <property type="match status" value="1"/>
</dbReference>
<evidence type="ECO:0000259" key="6">
    <source>
        <dbReference type="Pfam" id="PF02776"/>
    </source>
</evidence>
<dbReference type="InterPro" id="IPR047211">
    <property type="entry name" value="POXB-like"/>
</dbReference>
<dbReference type="InterPro" id="IPR000399">
    <property type="entry name" value="TPP-bd_CS"/>
</dbReference>
<dbReference type="Pfam" id="PF00205">
    <property type="entry name" value="TPP_enzyme_M"/>
    <property type="match status" value="1"/>
</dbReference>
<evidence type="ECO:0000256" key="2">
    <source>
        <dbReference type="ARBA" id="ARBA00023052"/>
    </source>
</evidence>
<dbReference type="PROSITE" id="PS00187">
    <property type="entry name" value="TPP_ENZYMES"/>
    <property type="match status" value="1"/>
</dbReference>
<feature type="domain" description="Thiamine pyrophosphate enzyme TPP-binding" evidence="5">
    <location>
        <begin position="381"/>
        <end position="529"/>
    </location>
</feature>
<dbReference type="Proteomes" id="UP001501563">
    <property type="component" value="Unassembled WGS sequence"/>
</dbReference>
<dbReference type="InterPro" id="IPR029035">
    <property type="entry name" value="DHS-like_NAD/FAD-binding_dom"/>
</dbReference>
<protein>
    <submittedName>
        <fullName evidence="7">Pyruvate dehydrogenase</fullName>
    </submittedName>
</protein>
<dbReference type="PANTHER" id="PTHR42981:SF2">
    <property type="entry name" value="PYRUVATE DEHYDROGENASE [UBIQUINONE]"/>
    <property type="match status" value="1"/>
</dbReference>
<dbReference type="Pfam" id="PF02775">
    <property type="entry name" value="TPP_enzyme_C"/>
    <property type="match status" value="1"/>
</dbReference>
<evidence type="ECO:0000313" key="7">
    <source>
        <dbReference type="EMBL" id="GAA3887915.1"/>
    </source>
</evidence>
<dbReference type="EMBL" id="BAAAZA010000023">
    <property type="protein sequence ID" value="GAA3887915.1"/>
    <property type="molecule type" value="Genomic_DNA"/>
</dbReference>
<comment type="caution">
    <text evidence="7">The sequence shown here is derived from an EMBL/GenBank/DDBJ whole genome shotgun (WGS) entry which is preliminary data.</text>
</comment>
<name>A0ABP7KWZ6_9ACTN</name>
<dbReference type="SUPFAM" id="SSF52467">
    <property type="entry name" value="DHS-like NAD/FAD-binding domain"/>
    <property type="match status" value="1"/>
</dbReference>
<evidence type="ECO:0000259" key="4">
    <source>
        <dbReference type="Pfam" id="PF00205"/>
    </source>
</evidence>
<feature type="domain" description="Thiamine pyrophosphate enzyme central" evidence="4">
    <location>
        <begin position="191"/>
        <end position="319"/>
    </location>
</feature>
<organism evidence="7 8">
    <name type="scientific">Streptomyces lannensis</name>
    <dbReference type="NCBI Taxonomy" id="766498"/>
    <lineage>
        <taxon>Bacteria</taxon>
        <taxon>Bacillati</taxon>
        <taxon>Actinomycetota</taxon>
        <taxon>Actinomycetes</taxon>
        <taxon>Kitasatosporales</taxon>
        <taxon>Streptomycetaceae</taxon>
        <taxon>Streptomyces</taxon>
    </lineage>
</organism>
<dbReference type="InterPro" id="IPR012001">
    <property type="entry name" value="Thiamin_PyroP_enz_TPP-bd_dom"/>
</dbReference>
<reference evidence="8" key="1">
    <citation type="journal article" date="2019" name="Int. J. Syst. Evol. Microbiol.">
        <title>The Global Catalogue of Microorganisms (GCM) 10K type strain sequencing project: providing services to taxonomists for standard genome sequencing and annotation.</title>
        <authorList>
            <consortium name="The Broad Institute Genomics Platform"/>
            <consortium name="The Broad Institute Genome Sequencing Center for Infectious Disease"/>
            <person name="Wu L."/>
            <person name="Ma J."/>
        </authorList>
    </citation>
    <scope>NUCLEOTIDE SEQUENCE [LARGE SCALE GENOMIC DNA]</scope>
    <source>
        <strain evidence="8">JCM 16578</strain>
    </source>
</reference>
<accession>A0ABP7KWZ6</accession>
<dbReference type="InterPro" id="IPR047212">
    <property type="entry name" value="TPP_POXB-like"/>
</dbReference>
<dbReference type="Pfam" id="PF02776">
    <property type="entry name" value="TPP_enzyme_N"/>
    <property type="match status" value="1"/>
</dbReference>
<keyword evidence="7" id="KW-0670">Pyruvate</keyword>
<evidence type="ECO:0000259" key="5">
    <source>
        <dbReference type="Pfam" id="PF02775"/>
    </source>
</evidence>
<keyword evidence="2 3" id="KW-0786">Thiamine pyrophosphate</keyword>
<feature type="domain" description="Thiamine pyrophosphate enzyme N-terminal TPP-binding" evidence="6">
    <location>
        <begin position="4"/>
        <end position="113"/>
    </location>
</feature>
<evidence type="ECO:0000256" key="3">
    <source>
        <dbReference type="RuleBase" id="RU362132"/>
    </source>
</evidence>
<dbReference type="PANTHER" id="PTHR42981">
    <property type="entry name" value="PYRUVATE DEHYDROGENASE [UBIQUINONE]"/>
    <property type="match status" value="1"/>
</dbReference>
<proteinExistence type="inferred from homology"/>
<dbReference type="InterPro" id="IPR011766">
    <property type="entry name" value="TPP_enzyme_TPP-bd"/>
</dbReference>
<evidence type="ECO:0000256" key="1">
    <source>
        <dbReference type="ARBA" id="ARBA00007812"/>
    </source>
</evidence>
<comment type="similarity">
    <text evidence="1 3">Belongs to the TPP enzyme family.</text>
</comment>
<dbReference type="SUPFAM" id="SSF52518">
    <property type="entry name" value="Thiamin diphosphate-binding fold (THDP-binding)"/>
    <property type="match status" value="2"/>
</dbReference>
<evidence type="ECO:0000313" key="8">
    <source>
        <dbReference type="Proteomes" id="UP001501563"/>
    </source>
</evidence>
<dbReference type="Gene3D" id="3.40.50.970">
    <property type="match status" value="2"/>
</dbReference>
<gene>
    <name evidence="7" type="ORF">GCM10022207_64190</name>
</gene>
<dbReference type="CDD" id="cd02014">
    <property type="entry name" value="TPP_POX"/>
    <property type="match status" value="1"/>
</dbReference>
<dbReference type="InterPro" id="IPR012000">
    <property type="entry name" value="Thiamin_PyroP_enz_cen_dom"/>
</dbReference>
<dbReference type="RefSeq" id="WP_345552835.1">
    <property type="nucleotide sequence ID" value="NZ_BAAAZA010000023.1"/>
</dbReference>